<organism evidence="2">
    <name type="scientific">marine metagenome</name>
    <dbReference type="NCBI Taxonomy" id="408172"/>
    <lineage>
        <taxon>unclassified sequences</taxon>
        <taxon>metagenomes</taxon>
        <taxon>ecological metagenomes</taxon>
    </lineage>
</organism>
<gene>
    <name evidence="2" type="ORF">METZ01_LOCUS327318</name>
</gene>
<accession>A0A382PM66</accession>
<dbReference type="InterPro" id="IPR029044">
    <property type="entry name" value="Nucleotide-diphossugar_trans"/>
</dbReference>
<dbReference type="Pfam" id="PF00535">
    <property type="entry name" value="Glycos_transf_2"/>
    <property type="match status" value="1"/>
</dbReference>
<reference evidence="2" key="1">
    <citation type="submission" date="2018-05" db="EMBL/GenBank/DDBJ databases">
        <authorList>
            <person name="Lanie J.A."/>
            <person name="Ng W.-L."/>
            <person name="Kazmierczak K.M."/>
            <person name="Andrzejewski T.M."/>
            <person name="Davidsen T.M."/>
            <person name="Wayne K.J."/>
            <person name="Tettelin H."/>
            <person name="Glass J.I."/>
            <person name="Rusch D."/>
            <person name="Podicherti R."/>
            <person name="Tsui H.-C.T."/>
            <person name="Winkler M.E."/>
        </authorList>
    </citation>
    <scope>NUCLEOTIDE SEQUENCE</scope>
</reference>
<evidence type="ECO:0000313" key="2">
    <source>
        <dbReference type="EMBL" id="SVC74464.1"/>
    </source>
</evidence>
<dbReference type="EMBL" id="UINC01108397">
    <property type="protein sequence ID" value="SVC74464.1"/>
    <property type="molecule type" value="Genomic_DNA"/>
</dbReference>
<proteinExistence type="predicted"/>
<evidence type="ECO:0000259" key="1">
    <source>
        <dbReference type="Pfam" id="PF00535"/>
    </source>
</evidence>
<protein>
    <recommendedName>
        <fullName evidence="1">Glycosyltransferase 2-like domain-containing protein</fullName>
    </recommendedName>
</protein>
<sequence length="54" mass="5982">VYNSAATIPVLVAEVLKVLEIMRGRHELILVNDGSRDRSWDAIAHAAEAHDCVR</sequence>
<dbReference type="SUPFAM" id="SSF53448">
    <property type="entry name" value="Nucleotide-diphospho-sugar transferases"/>
    <property type="match status" value="1"/>
</dbReference>
<dbReference type="InterPro" id="IPR001173">
    <property type="entry name" value="Glyco_trans_2-like"/>
</dbReference>
<dbReference type="AlphaFoldDB" id="A0A382PM66"/>
<feature type="non-terminal residue" evidence="2">
    <location>
        <position position="1"/>
    </location>
</feature>
<name>A0A382PM66_9ZZZZ</name>
<feature type="domain" description="Glycosyltransferase 2-like" evidence="1">
    <location>
        <begin position="1"/>
        <end position="52"/>
    </location>
</feature>
<feature type="non-terminal residue" evidence="2">
    <location>
        <position position="54"/>
    </location>
</feature>
<dbReference type="Gene3D" id="3.90.550.10">
    <property type="entry name" value="Spore Coat Polysaccharide Biosynthesis Protein SpsA, Chain A"/>
    <property type="match status" value="1"/>
</dbReference>